<dbReference type="Proteomes" id="UP000190064">
    <property type="component" value="Unassembled WGS sequence"/>
</dbReference>
<comment type="subcellular location">
    <subcellularLocation>
        <location evidence="5">Cytoplasm</location>
    </subcellularLocation>
</comment>
<dbReference type="Pfam" id="PF03652">
    <property type="entry name" value="RuvX"/>
    <property type="match status" value="1"/>
</dbReference>
<comment type="similarity">
    <text evidence="5">Belongs to the YqgF HJR family.</text>
</comment>
<keyword evidence="1 5" id="KW-0963">Cytoplasm</keyword>
<evidence type="ECO:0000256" key="1">
    <source>
        <dbReference type="ARBA" id="ARBA00022490"/>
    </source>
</evidence>
<dbReference type="HAMAP" id="MF_00651">
    <property type="entry name" value="Nuclease_YqgF"/>
    <property type="match status" value="1"/>
</dbReference>
<keyword evidence="4 5" id="KW-0378">Hydrolase</keyword>
<keyword evidence="3 5" id="KW-0540">Nuclease</keyword>
<dbReference type="SUPFAM" id="SSF53098">
    <property type="entry name" value="Ribonuclease H-like"/>
    <property type="match status" value="1"/>
</dbReference>
<dbReference type="PANTHER" id="PTHR33317:SF4">
    <property type="entry name" value="POLYNUCLEOTIDYL TRANSFERASE, RIBONUCLEASE H-LIKE SUPERFAMILY PROTEIN"/>
    <property type="match status" value="1"/>
</dbReference>
<name>A0A1T1HBM4_OCELI</name>
<reference evidence="7" key="1">
    <citation type="submission" date="2017-02" db="EMBL/GenBank/DDBJ databases">
        <title>Draft Genome Sequence of the Salt Water Bacterium Oceanospirillum linum ATCC 11336.</title>
        <authorList>
            <person name="Trachtenberg A.M."/>
            <person name="Carney J.G."/>
            <person name="Linnane J.D."/>
            <person name="Rheaume B.A."/>
            <person name="Pitts N.L."/>
            <person name="Mykles D.L."/>
            <person name="Maclea K.S."/>
        </authorList>
    </citation>
    <scope>NUCLEOTIDE SEQUENCE [LARGE SCALE GENOMIC DNA]</scope>
    <source>
        <strain evidence="7">ATCC 11336</strain>
    </source>
</reference>
<organism evidence="7 8">
    <name type="scientific">Oceanospirillum linum</name>
    <dbReference type="NCBI Taxonomy" id="966"/>
    <lineage>
        <taxon>Bacteria</taxon>
        <taxon>Pseudomonadati</taxon>
        <taxon>Pseudomonadota</taxon>
        <taxon>Gammaproteobacteria</taxon>
        <taxon>Oceanospirillales</taxon>
        <taxon>Oceanospirillaceae</taxon>
        <taxon>Oceanospirillum</taxon>
    </lineage>
</organism>
<accession>A0A1T1HBM4</accession>
<dbReference type="STRING" id="966.BTA35_0209555"/>
<evidence type="ECO:0000313" key="8">
    <source>
        <dbReference type="Proteomes" id="UP000190064"/>
    </source>
</evidence>
<dbReference type="GO" id="GO:0004518">
    <property type="term" value="F:nuclease activity"/>
    <property type="evidence" value="ECO:0007669"/>
    <property type="project" value="UniProtKB-KW"/>
</dbReference>
<dbReference type="GO" id="GO:0000967">
    <property type="term" value="P:rRNA 5'-end processing"/>
    <property type="evidence" value="ECO:0007669"/>
    <property type="project" value="UniProtKB-UniRule"/>
</dbReference>
<proteinExistence type="inferred from homology"/>
<dbReference type="InterPro" id="IPR037027">
    <property type="entry name" value="YqgF/RNaseH-like_dom_sf"/>
</dbReference>
<dbReference type="InterPro" id="IPR012337">
    <property type="entry name" value="RNaseH-like_sf"/>
</dbReference>
<evidence type="ECO:0000259" key="6">
    <source>
        <dbReference type="SMART" id="SM00732"/>
    </source>
</evidence>
<dbReference type="EC" id="3.1.-.-" evidence="5"/>
<comment type="function">
    <text evidence="5">Could be a nuclease involved in processing of the 5'-end of pre-16S rRNA.</text>
</comment>
<keyword evidence="2 5" id="KW-0690">Ribosome biogenesis</keyword>
<evidence type="ECO:0000313" key="7">
    <source>
        <dbReference type="EMBL" id="OOV87225.1"/>
    </source>
</evidence>
<evidence type="ECO:0000256" key="4">
    <source>
        <dbReference type="ARBA" id="ARBA00022801"/>
    </source>
</evidence>
<feature type="domain" description="YqgF/RNase H-like" evidence="6">
    <location>
        <begin position="15"/>
        <end position="115"/>
    </location>
</feature>
<dbReference type="GO" id="GO:0005829">
    <property type="term" value="C:cytosol"/>
    <property type="evidence" value="ECO:0007669"/>
    <property type="project" value="TreeGrafter"/>
</dbReference>
<dbReference type="PANTHER" id="PTHR33317">
    <property type="entry name" value="POLYNUCLEOTIDYL TRANSFERASE, RIBONUCLEASE H-LIKE SUPERFAMILY PROTEIN"/>
    <property type="match status" value="1"/>
</dbReference>
<evidence type="ECO:0000256" key="2">
    <source>
        <dbReference type="ARBA" id="ARBA00022517"/>
    </source>
</evidence>
<dbReference type="InterPro" id="IPR005227">
    <property type="entry name" value="YqgF"/>
</dbReference>
<dbReference type="EMBL" id="MTSD02000003">
    <property type="protein sequence ID" value="OOV87225.1"/>
    <property type="molecule type" value="Genomic_DNA"/>
</dbReference>
<evidence type="ECO:0000256" key="3">
    <source>
        <dbReference type="ARBA" id="ARBA00022722"/>
    </source>
</evidence>
<dbReference type="CDD" id="cd16964">
    <property type="entry name" value="YqgF"/>
    <property type="match status" value="1"/>
</dbReference>
<dbReference type="InterPro" id="IPR006641">
    <property type="entry name" value="YqgF/RNaseH-like_dom"/>
</dbReference>
<dbReference type="AlphaFoldDB" id="A0A1T1HBM4"/>
<comment type="caution">
    <text evidence="7">The sequence shown here is derived from an EMBL/GenBank/DDBJ whole genome shotgun (WGS) entry which is preliminary data.</text>
</comment>
<dbReference type="NCBIfam" id="TIGR00250">
    <property type="entry name" value="RNAse_H_YqgF"/>
    <property type="match status" value="1"/>
</dbReference>
<dbReference type="SMART" id="SM00732">
    <property type="entry name" value="YqgFc"/>
    <property type="match status" value="1"/>
</dbReference>
<sequence length="151" mass="16631">MSATDKKKKDNIGQRTFLAFDFGTTRIGVAVGQEMLGTATALTPVPARDGIPNKEVLKKLIDEWQPDAFIVGLPINMDGTESEMSRRARKFGNRLYGQYGKPWFAVDERGTTKQAKSIAKDLGHKGSYKENPVDGIAAQLILEAWFDSPQG</sequence>
<evidence type="ECO:0000256" key="5">
    <source>
        <dbReference type="HAMAP-Rule" id="MF_00651"/>
    </source>
</evidence>
<dbReference type="Gene3D" id="3.30.420.140">
    <property type="entry name" value="YqgF/RNase H-like domain"/>
    <property type="match status" value="1"/>
</dbReference>
<dbReference type="GO" id="GO:0016788">
    <property type="term" value="F:hydrolase activity, acting on ester bonds"/>
    <property type="evidence" value="ECO:0007669"/>
    <property type="project" value="UniProtKB-UniRule"/>
</dbReference>
<dbReference type="RefSeq" id="WP_078319582.1">
    <property type="nucleotide sequence ID" value="NZ_FXTS01000003.1"/>
</dbReference>
<gene>
    <name evidence="7" type="ORF">BTA35_0209555</name>
</gene>
<keyword evidence="8" id="KW-1185">Reference proteome</keyword>
<protein>
    <recommendedName>
        <fullName evidence="5">Putative pre-16S rRNA nuclease</fullName>
        <ecNumber evidence="5">3.1.-.-</ecNumber>
    </recommendedName>
</protein>